<dbReference type="EMBL" id="CP080764">
    <property type="protein sequence ID" value="QYY43594.1"/>
    <property type="molecule type" value="Genomic_DNA"/>
</dbReference>
<organism evidence="2 3">
    <name type="scientific">Aneurinibacillus thermoaerophilus</name>
    <dbReference type="NCBI Taxonomy" id="143495"/>
    <lineage>
        <taxon>Bacteria</taxon>
        <taxon>Bacillati</taxon>
        <taxon>Bacillota</taxon>
        <taxon>Bacilli</taxon>
        <taxon>Bacillales</taxon>
        <taxon>Paenibacillaceae</taxon>
        <taxon>Aneurinibacillus group</taxon>
        <taxon>Aneurinibacillus</taxon>
    </lineage>
</organism>
<dbReference type="AlphaFoldDB" id="A0A1G7YKM3"/>
<evidence type="ECO:0000313" key="4">
    <source>
        <dbReference type="Proteomes" id="UP000826616"/>
    </source>
</evidence>
<keyword evidence="4" id="KW-1185">Reference proteome</keyword>
<accession>A0A1G7YKM3</accession>
<evidence type="ECO:0008006" key="5">
    <source>
        <dbReference type="Google" id="ProtNLM"/>
    </source>
</evidence>
<reference evidence="1 4" key="2">
    <citation type="submission" date="2021-08" db="EMBL/GenBank/DDBJ databases">
        <title>Complete genome sequence of the strain Aneurinibacillus thermoaerophilus CCM 8960.</title>
        <authorList>
            <person name="Musilova J."/>
            <person name="Kourilova X."/>
            <person name="Pernicova I."/>
            <person name="Bezdicek M."/>
            <person name="Lengerova M."/>
            <person name="Obruca S."/>
            <person name="Sedlar K."/>
        </authorList>
    </citation>
    <scope>NUCLEOTIDE SEQUENCE [LARGE SCALE GENOMIC DNA]</scope>
    <source>
        <strain evidence="1 4">CCM 8960</strain>
    </source>
</reference>
<dbReference type="GeneID" id="97140729"/>
<name>A0A1G7YKM3_ANETH</name>
<evidence type="ECO:0000313" key="3">
    <source>
        <dbReference type="Proteomes" id="UP000198956"/>
    </source>
</evidence>
<gene>
    <name evidence="1" type="ORF">K3F53_05055</name>
    <name evidence="2" type="ORF">SAMN04489735_100729</name>
</gene>
<proteinExistence type="predicted"/>
<dbReference type="Proteomes" id="UP000826616">
    <property type="component" value="Chromosome"/>
</dbReference>
<dbReference type="EMBL" id="FNDE01000007">
    <property type="protein sequence ID" value="SDG96944.1"/>
    <property type="molecule type" value="Genomic_DNA"/>
</dbReference>
<evidence type="ECO:0000313" key="1">
    <source>
        <dbReference type="EMBL" id="QYY43594.1"/>
    </source>
</evidence>
<dbReference type="RefSeq" id="WP_057899564.1">
    <property type="nucleotide sequence ID" value="NZ_CP080764.1"/>
</dbReference>
<evidence type="ECO:0000313" key="2">
    <source>
        <dbReference type="EMBL" id="SDG96944.1"/>
    </source>
</evidence>
<dbReference type="Proteomes" id="UP000198956">
    <property type="component" value="Unassembled WGS sequence"/>
</dbReference>
<dbReference type="OrthoDB" id="2679962at2"/>
<reference evidence="2 3" key="1">
    <citation type="submission" date="2016-10" db="EMBL/GenBank/DDBJ databases">
        <authorList>
            <person name="de Groot N.N."/>
        </authorList>
    </citation>
    <scope>NUCLEOTIDE SEQUENCE [LARGE SCALE GENOMIC DNA]</scope>
    <source>
        <strain evidence="2 3">L 420-91</strain>
    </source>
</reference>
<sequence>MVQKIRMEPLTANELVQLEARMSQEEMICQTYMNAASNVVSTDLKELCGQMAARHQKNYQLLCQMLNQHQHPPHGVQ</sequence>
<protein>
    <recommendedName>
        <fullName evidence="5">Coat F domain-containing protein</fullName>
    </recommendedName>
</protein>